<proteinExistence type="predicted"/>
<dbReference type="EMBL" id="CAKLBY020000312">
    <property type="protein sequence ID" value="CAK7945048.1"/>
    <property type="molecule type" value="Genomic_DNA"/>
</dbReference>
<dbReference type="PANTHER" id="PTHR11439">
    <property type="entry name" value="GAG-POL-RELATED RETROTRANSPOSON"/>
    <property type="match status" value="1"/>
</dbReference>
<dbReference type="PANTHER" id="PTHR11439:SF483">
    <property type="entry name" value="PEPTIDE SYNTHASE GLIP-LIKE, PUTATIVE (AFU_ORTHOLOGUE AFUA_3G12920)-RELATED"/>
    <property type="match status" value="1"/>
</dbReference>
<comment type="caution">
    <text evidence="1">The sequence shown here is derived from an EMBL/GenBank/DDBJ whole genome shotgun (WGS) entry which is preliminary data.</text>
</comment>
<dbReference type="Proteomes" id="UP001162060">
    <property type="component" value="Unassembled WGS sequence"/>
</dbReference>
<dbReference type="AlphaFoldDB" id="A0AAV1VG39"/>
<name>A0AAV1VG39_9STRA</name>
<reference evidence="1" key="1">
    <citation type="submission" date="2024-01" db="EMBL/GenBank/DDBJ databases">
        <authorList>
            <person name="Webb A."/>
        </authorList>
    </citation>
    <scope>NUCLEOTIDE SEQUENCE</scope>
    <source>
        <strain evidence="1">Pm1</strain>
    </source>
</reference>
<evidence type="ECO:0000313" key="2">
    <source>
        <dbReference type="Proteomes" id="UP001162060"/>
    </source>
</evidence>
<organism evidence="1 2">
    <name type="scientific">Peronospora matthiolae</name>
    <dbReference type="NCBI Taxonomy" id="2874970"/>
    <lineage>
        <taxon>Eukaryota</taxon>
        <taxon>Sar</taxon>
        <taxon>Stramenopiles</taxon>
        <taxon>Oomycota</taxon>
        <taxon>Peronosporomycetes</taxon>
        <taxon>Peronosporales</taxon>
        <taxon>Peronosporaceae</taxon>
        <taxon>Peronospora</taxon>
    </lineage>
</organism>
<dbReference type="CDD" id="cd09272">
    <property type="entry name" value="RNase_HI_RT_Ty1"/>
    <property type="match status" value="1"/>
</dbReference>
<protein>
    <recommendedName>
        <fullName evidence="3">Copia protein</fullName>
    </recommendedName>
</protein>
<gene>
    <name evidence="1" type="ORF">PM001_LOCUS30198</name>
</gene>
<evidence type="ECO:0000313" key="1">
    <source>
        <dbReference type="EMBL" id="CAK7945048.1"/>
    </source>
</evidence>
<evidence type="ECO:0008006" key="3">
    <source>
        <dbReference type="Google" id="ProtNLM"/>
    </source>
</evidence>
<sequence>MNNGCISWRIKKQRTVALSSTEAEYMALTEATQEAVWIKAFLCKLGEMKNDEAVKIYEDNQGSIALVKNPEFHKRTKHIDIRYHFVREKVADGQVLLQYCATKDMNADLMKKPISAAQFDYLRGMLGIKTPRSAGSSGSVVDDAPRHDVL</sequence>
<accession>A0AAV1VG39</accession>